<proteinExistence type="predicted"/>
<dbReference type="Pfam" id="PF22397">
    <property type="entry name" value="NADAR-DarT1"/>
    <property type="match status" value="1"/>
</dbReference>
<sequence>MAIRPIFVPLEGRKGHDGRFRSGPLVERVDIEIKWHGGFAVSQKQKNISAIHEKALGMGIHPVLEISTKSMQEVGRRLSAFNLKIEVDGDMKSLESVYQSCKVFSESGQHEFLMDLDSFKSKRSIRELGKGQIIAFRFLGKKYDTEPKNAFYDWLYLRAIAPHEEWIKENLNYKAYSDIEFTPDKSLNCQARAVAEFHALSMRGKAIECARDFDQFKSLLQMAQREDEL</sequence>
<reference evidence="1 2" key="1">
    <citation type="submission" date="2020-06" db="EMBL/GenBank/DDBJ databases">
        <title>Sulfitobacter algicola sp. nov., isolated from green algae.</title>
        <authorList>
            <person name="Wang C."/>
        </authorList>
    </citation>
    <scope>NUCLEOTIDE SEQUENCE [LARGE SCALE GENOMIC DNA]</scope>
    <source>
        <strain evidence="1 2">1151</strain>
    </source>
</reference>
<protein>
    <submittedName>
        <fullName evidence="1">Uncharacterized protein</fullName>
    </submittedName>
</protein>
<evidence type="ECO:0000313" key="1">
    <source>
        <dbReference type="EMBL" id="NSX56291.1"/>
    </source>
</evidence>
<comment type="caution">
    <text evidence="1">The sequence shown here is derived from an EMBL/GenBank/DDBJ whole genome shotgun (WGS) entry which is preliminary data.</text>
</comment>
<keyword evidence="2" id="KW-1185">Reference proteome</keyword>
<gene>
    <name evidence="1" type="ORF">HRQ87_15965</name>
</gene>
<dbReference type="InterPro" id="IPR053913">
    <property type="entry name" value="NADAR-DarT1"/>
</dbReference>
<dbReference type="RefSeq" id="WP_174139442.1">
    <property type="nucleotide sequence ID" value="NZ_JABUFE010000011.1"/>
</dbReference>
<accession>A0ABX2IW83</accession>
<organism evidence="1 2">
    <name type="scientific">Parasulfitobacter algicola</name>
    <dbReference type="NCBI Taxonomy" id="2614809"/>
    <lineage>
        <taxon>Bacteria</taxon>
        <taxon>Pseudomonadati</taxon>
        <taxon>Pseudomonadota</taxon>
        <taxon>Alphaproteobacteria</taxon>
        <taxon>Rhodobacterales</taxon>
        <taxon>Roseobacteraceae</taxon>
        <taxon>Parasulfitobacter</taxon>
    </lineage>
</organism>
<dbReference type="Proteomes" id="UP000777935">
    <property type="component" value="Unassembled WGS sequence"/>
</dbReference>
<evidence type="ECO:0000313" key="2">
    <source>
        <dbReference type="Proteomes" id="UP000777935"/>
    </source>
</evidence>
<name>A0ABX2IW83_9RHOB</name>
<dbReference type="EMBL" id="JABUFE010000011">
    <property type="protein sequence ID" value="NSX56291.1"/>
    <property type="molecule type" value="Genomic_DNA"/>
</dbReference>